<dbReference type="EMBL" id="CP002583">
    <property type="protein sequence ID" value="ADZ90176.1"/>
    <property type="molecule type" value="Genomic_DNA"/>
</dbReference>
<gene>
    <name evidence="2" type="ordered locus">Marme_0901</name>
</gene>
<dbReference type="KEGG" id="mme:Marme_0901"/>
<evidence type="ECO:0000313" key="3">
    <source>
        <dbReference type="Proteomes" id="UP000001062"/>
    </source>
</evidence>
<comment type="cofactor">
    <cofactor evidence="1">
        <name>Fe(2+)</name>
        <dbReference type="ChEBI" id="CHEBI:29033"/>
    </cofactor>
</comment>
<dbReference type="STRING" id="717774.Marme_0901"/>
<dbReference type="RefSeq" id="WP_013660081.1">
    <property type="nucleotide sequence ID" value="NC_015276.1"/>
</dbReference>
<dbReference type="SUPFAM" id="SSF51197">
    <property type="entry name" value="Clavaminate synthase-like"/>
    <property type="match status" value="1"/>
</dbReference>
<evidence type="ECO:0000313" key="2">
    <source>
        <dbReference type="EMBL" id="ADZ90176.1"/>
    </source>
</evidence>
<dbReference type="PANTHER" id="PTHR20883">
    <property type="entry name" value="PHYTANOYL-COA DIOXYGENASE DOMAIN CONTAINING 1"/>
    <property type="match status" value="1"/>
</dbReference>
<sequence length="305" mass="34671">MDDSKTIKGAHVEQYQQQGFTLYENAMPHELLTKLQTLADTLEKKALDTHHAGQKAPHACVVQDPAGPRLMRYDDIFLNEMDATLDLLATPAMINITKELCGDGSIPLQCDILYKHQHPHPVINWHQDAQHPKNYPYLNIGIYLDDANLDDGCLKYVPETQHELLDIQTLSEKHGWNIPGVVEQPAKAGDILVQDMMILHGSAPKRTEGSRRTIYVELRPSNGVRESGRQSERWITLREQWMALVIERADPTLIPAHWFDLYPVGKVDKEVLIADLEKYKEPPIPGVWATFPVDHPDYPVPSDMR</sequence>
<dbReference type="Gene3D" id="2.60.120.620">
    <property type="entry name" value="q2cbj1_9rhob like domain"/>
    <property type="match status" value="1"/>
</dbReference>
<keyword evidence="2" id="KW-0560">Oxidoreductase</keyword>
<keyword evidence="3" id="KW-1185">Reference proteome</keyword>
<accession>F2K3S7</accession>
<evidence type="ECO:0000256" key="1">
    <source>
        <dbReference type="ARBA" id="ARBA00001954"/>
    </source>
</evidence>
<dbReference type="InterPro" id="IPR008775">
    <property type="entry name" value="Phytyl_CoA_dOase-like"/>
</dbReference>
<dbReference type="HOGENOM" id="CLU_942494_0_0_6"/>
<dbReference type="Pfam" id="PF05721">
    <property type="entry name" value="PhyH"/>
    <property type="match status" value="1"/>
</dbReference>
<dbReference type="Proteomes" id="UP000001062">
    <property type="component" value="Chromosome"/>
</dbReference>
<dbReference type="GO" id="GO:0016706">
    <property type="term" value="F:2-oxoglutarate-dependent dioxygenase activity"/>
    <property type="evidence" value="ECO:0007669"/>
    <property type="project" value="UniProtKB-ARBA"/>
</dbReference>
<dbReference type="PATRIC" id="fig|717774.3.peg.941"/>
<organism evidence="2 3">
    <name type="scientific">Marinomonas mediterranea (strain ATCC 700492 / JCM 21426 / NBRC 103028 / MMB-1)</name>
    <dbReference type="NCBI Taxonomy" id="717774"/>
    <lineage>
        <taxon>Bacteria</taxon>
        <taxon>Pseudomonadati</taxon>
        <taxon>Pseudomonadota</taxon>
        <taxon>Gammaproteobacteria</taxon>
        <taxon>Oceanospirillales</taxon>
        <taxon>Oceanospirillaceae</taxon>
        <taxon>Marinomonas</taxon>
    </lineage>
</organism>
<dbReference type="GO" id="GO:0005506">
    <property type="term" value="F:iron ion binding"/>
    <property type="evidence" value="ECO:0007669"/>
    <property type="project" value="UniProtKB-ARBA"/>
</dbReference>
<name>F2K3S7_MARM1</name>
<dbReference type="PANTHER" id="PTHR20883:SF48">
    <property type="entry name" value="ECTOINE DIOXYGENASE"/>
    <property type="match status" value="1"/>
</dbReference>
<reference evidence="2 3" key="1">
    <citation type="journal article" date="2012" name="Stand. Genomic Sci.">
        <title>Complete genome sequence of the melanogenic marine bacterium Marinomonas mediterranea type strain (MMB-1(T)).</title>
        <authorList>
            <person name="Lucas-Elio P."/>
            <person name="Goodwin L."/>
            <person name="Woyke T."/>
            <person name="Pitluck S."/>
            <person name="Nolan M."/>
            <person name="Kyrpides N.C."/>
            <person name="Detter J.C."/>
            <person name="Copeland A."/>
            <person name="Teshima H."/>
            <person name="Bruce D."/>
            <person name="Detter C."/>
            <person name="Tapia R."/>
            <person name="Han S."/>
            <person name="Land M.L."/>
            <person name="Ivanova N."/>
            <person name="Mikhailova N."/>
            <person name="Johnston A.W."/>
            <person name="Sanchez-Amat A."/>
        </authorList>
    </citation>
    <scope>NUCLEOTIDE SEQUENCE [LARGE SCALE GENOMIC DNA]</scope>
    <source>
        <strain evidence="3">ATCC 700492 / JCM 21426 / NBRC 103028 / MMB-1</strain>
    </source>
</reference>
<dbReference type="eggNOG" id="COG5285">
    <property type="taxonomic scope" value="Bacteria"/>
</dbReference>
<proteinExistence type="predicted"/>
<dbReference type="OrthoDB" id="9791262at2"/>
<dbReference type="AlphaFoldDB" id="F2K3S7"/>
<protein>
    <submittedName>
        <fullName evidence="2">Phytanoyl-CoA dioxygenase</fullName>
    </submittedName>
</protein>
<keyword evidence="2" id="KW-0223">Dioxygenase</keyword>